<evidence type="ECO:0000313" key="8">
    <source>
        <dbReference type="EMBL" id="MEK8049897.1"/>
    </source>
</evidence>
<organism evidence="8 9">
    <name type="scientific">Pseudaquabacterium inlustre</name>
    <dbReference type="NCBI Taxonomy" id="2984192"/>
    <lineage>
        <taxon>Bacteria</taxon>
        <taxon>Pseudomonadati</taxon>
        <taxon>Pseudomonadota</taxon>
        <taxon>Betaproteobacteria</taxon>
        <taxon>Burkholderiales</taxon>
        <taxon>Sphaerotilaceae</taxon>
        <taxon>Pseudaquabacterium</taxon>
    </lineage>
</organism>
<reference evidence="8 9" key="1">
    <citation type="submission" date="2024-04" db="EMBL/GenBank/DDBJ databases">
        <title>Novel species of the genus Ideonella isolated from streams.</title>
        <authorList>
            <person name="Lu H."/>
        </authorList>
    </citation>
    <scope>NUCLEOTIDE SEQUENCE [LARGE SCALE GENOMIC DNA]</scope>
    <source>
        <strain evidence="8 9">DXS22W</strain>
    </source>
</reference>
<feature type="transmembrane region" description="Helical" evidence="6">
    <location>
        <begin position="344"/>
        <end position="364"/>
    </location>
</feature>
<gene>
    <name evidence="8" type="ORF">AACH10_06585</name>
</gene>
<keyword evidence="5 6" id="KW-0472">Membrane</keyword>
<comment type="caution">
    <text evidence="8">The sequence shown here is derived from an EMBL/GenBank/DDBJ whole genome shotgun (WGS) entry which is preliminary data.</text>
</comment>
<evidence type="ECO:0000256" key="1">
    <source>
        <dbReference type="ARBA" id="ARBA00004651"/>
    </source>
</evidence>
<dbReference type="Pfam" id="PF02706">
    <property type="entry name" value="Wzz"/>
    <property type="match status" value="1"/>
</dbReference>
<dbReference type="Proteomes" id="UP001365405">
    <property type="component" value="Unassembled WGS sequence"/>
</dbReference>
<dbReference type="RefSeq" id="WP_341409568.1">
    <property type="nucleotide sequence ID" value="NZ_JBBUTH010000003.1"/>
</dbReference>
<evidence type="ECO:0000259" key="7">
    <source>
        <dbReference type="Pfam" id="PF02706"/>
    </source>
</evidence>
<dbReference type="PANTHER" id="PTHR32309">
    <property type="entry name" value="TYROSINE-PROTEIN KINASE"/>
    <property type="match status" value="1"/>
</dbReference>
<keyword evidence="3 6" id="KW-0812">Transmembrane</keyword>
<dbReference type="InterPro" id="IPR050445">
    <property type="entry name" value="Bact_polysacc_biosynth/exp"/>
</dbReference>
<protein>
    <submittedName>
        <fullName evidence="8">Wzz/FepE/Etk N-terminal domain-containing protein</fullName>
    </submittedName>
</protein>
<evidence type="ECO:0000256" key="2">
    <source>
        <dbReference type="ARBA" id="ARBA00022475"/>
    </source>
</evidence>
<feature type="domain" description="Polysaccharide chain length determinant N-terminal" evidence="7">
    <location>
        <begin position="21"/>
        <end position="117"/>
    </location>
</feature>
<evidence type="ECO:0000256" key="5">
    <source>
        <dbReference type="ARBA" id="ARBA00023136"/>
    </source>
</evidence>
<evidence type="ECO:0000313" key="9">
    <source>
        <dbReference type="Proteomes" id="UP001365405"/>
    </source>
</evidence>
<keyword evidence="9" id="KW-1185">Reference proteome</keyword>
<dbReference type="InterPro" id="IPR003856">
    <property type="entry name" value="LPS_length_determ_N"/>
</dbReference>
<sequence>MSETANSAMPATLASAPGTASVQDLLGAIRRNIPLLVGGPVVAAVLSFGYTTYFVAPVFTARTTFLPPQSQQSGNSAAMASLGALATLAGGSGAARSSADQYLALMQSNNVSDRIIEHFKLMQGFGTSLKVDARMALAAMARMSYGKKDGLITVEVDHTDPKLAADIANQYVDELRRITTTLAVTEAQQRRSFFEQMLKQSRDRLTGAQQALLASGFNPGALKAEPKAAADAYARLKAEATGAEVRLQGLRGSLTDSAPEVIQQQSTLNALRAQLSRLEQAEGRGGDGPDYISKYREFKYQEALFDMYARQFEVARLDESREGGLIQVVDPATPPERKSKPLRAAIAIKTATASAAALVLLVLIRQVRRSRKQAALGGH</sequence>
<evidence type="ECO:0000256" key="3">
    <source>
        <dbReference type="ARBA" id="ARBA00022692"/>
    </source>
</evidence>
<dbReference type="PANTHER" id="PTHR32309:SF13">
    <property type="entry name" value="FERRIC ENTEROBACTIN TRANSPORT PROTEIN FEPE"/>
    <property type="match status" value="1"/>
</dbReference>
<proteinExistence type="predicted"/>
<evidence type="ECO:0000256" key="6">
    <source>
        <dbReference type="SAM" id="Phobius"/>
    </source>
</evidence>
<name>A0ABU9CHA1_9BURK</name>
<dbReference type="EMBL" id="JBBUTH010000003">
    <property type="protein sequence ID" value="MEK8049897.1"/>
    <property type="molecule type" value="Genomic_DNA"/>
</dbReference>
<evidence type="ECO:0000256" key="4">
    <source>
        <dbReference type="ARBA" id="ARBA00022989"/>
    </source>
</evidence>
<keyword evidence="4 6" id="KW-1133">Transmembrane helix</keyword>
<accession>A0ABU9CHA1</accession>
<keyword evidence="2" id="KW-1003">Cell membrane</keyword>
<comment type="subcellular location">
    <subcellularLocation>
        <location evidence="1">Cell membrane</location>
        <topology evidence="1">Multi-pass membrane protein</topology>
    </subcellularLocation>
</comment>